<keyword evidence="3" id="KW-1185">Reference proteome</keyword>
<sequence length="70" mass="7446">MAGLCEGGNEPPGSLKASNFKGKKVATNCGESLGVTKKGSLEGEYKETLEEEEERHCTEKTGAPMRARTS</sequence>
<comment type="caution">
    <text evidence="2">The sequence shown here is derived from an EMBL/GenBank/DDBJ whole genome shotgun (WGS) entry which is preliminary data.</text>
</comment>
<evidence type="ECO:0000313" key="3">
    <source>
        <dbReference type="Proteomes" id="UP001148838"/>
    </source>
</evidence>
<evidence type="ECO:0000256" key="1">
    <source>
        <dbReference type="SAM" id="MobiDB-lite"/>
    </source>
</evidence>
<dbReference type="EMBL" id="JAJSOF020000009">
    <property type="protein sequence ID" value="KAJ4445756.1"/>
    <property type="molecule type" value="Genomic_DNA"/>
</dbReference>
<evidence type="ECO:0000313" key="2">
    <source>
        <dbReference type="EMBL" id="KAJ4445756.1"/>
    </source>
</evidence>
<accession>A0ABQ8TII7</accession>
<feature type="compositionally biased region" description="Basic and acidic residues" evidence="1">
    <location>
        <begin position="47"/>
        <end position="59"/>
    </location>
</feature>
<gene>
    <name evidence="2" type="ORF">ANN_12441</name>
</gene>
<proteinExistence type="predicted"/>
<dbReference type="Proteomes" id="UP001148838">
    <property type="component" value="Unassembled WGS sequence"/>
</dbReference>
<reference evidence="2 3" key="1">
    <citation type="journal article" date="2022" name="Allergy">
        <title>Genome assembly and annotation of Periplaneta americana reveal a comprehensive cockroach allergen profile.</title>
        <authorList>
            <person name="Wang L."/>
            <person name="Xiong Q."/>
            <person name="Saelim N."/>
            <person name="Wang L."/>
            <person name="Nong W."/>
            <person name="Wan A.T."/>
            <person name="Shi M."/>
            <person name="Liu X."/>
            <person name="Cao Q."/>
            <person name="Hui J.H.L."/>
            <person name="Sookrung N."/>
            <person name="Leung T.F."/>
            <person name="Tungtrongchitr A."/>
            <person name="Tsui S.K.W."/>
        </authorList>
    </citation>
    <scope>NUCLEOTIDE SEQUENCE [LARGE SCALE GENOMIC DNA]</scope>
    <source>
        <strain evidence="2">PWHHKU_190912</strain>
    </source>
</reference>
<protein>
    <submittedName>
        <fullName evidence="2">Uncharacterized protein</fullName>
    </submittedName>
</protein>
<organism evidence="2 3">
    <name type="scientific">Periplaneta americana</name>
    <name type="common">American cockroach</name>
    <name type="synonym">Blatta americana</name>
    <dbReference type="NCBI Taxonomy" id="6978"/>
    <lineage>
        <taxon>Eukaryota</taxon>
        <taxon>Metazoa</taxon>
        <taxon>Ecdysozoa</taxon>
        <taxon>Arthropoda</taxon>
        <taxon>Hexapoda</taxon>
        <taxon>Insecta</taxon>
        <taxon>Pterygota</taxon>
        <taxon>Neoptera</taxon>
        <taxon>Polyneoptera</taxon>
        <taxon>Dictyoptera</taxon>
        <taxon>Blattodea</taxon>
        <taxon>Blattoidea</taxon>
        <taxon>Blattidae</taxon>
        <taxon>Blattinae</taxon>
        <taxon>Periplaneta</taxon>
    </lineage>
</organism>
<feature type="region of interest" description="Disordered" evidence="1">
    <location>
        <begin position="47"/>
        <end position="70"/>
    </location>
</feature>
<name>A0ABQ8TII7_PERAM</name>